<feature type="transmembrane region" description="Helical" evidence="10">
    <location>
        <begin position="112"/>
        <end position="134"/>
    </location>
</feature>
<dbReference type="AlphaFoldDB" id="A0A2G9YXA8"/>
<comment type="similarity">
    <text evidence="2 9">Belongs to the GSP F family.</text>
</comment>
<feature type="transmembrane region" description="Helical" evidence="10">
    <location>
        <begin position="319"/>
        <end position="340"/>
    </location>
</feature>
<reference evidence="12 13" key="1">
    <citation type="submission" date="2017-09" db="EMBL/GenBank/DDBJ databases">
        <title>Depth-based differentiation of microbial function through sediment-hosted aquifers and enrichment of novel symbionts in the deep terrestrial subsurface.</title>
        <authorList>
            <person name="Probst A.J."/>
            <person name="Ladd B."/>
            <person name="Jarett J.K."/>
            <person name="Geller-Mcgrath D.E."/>
            <person name="Sieber C.M."/>
            <person name="Emerson J.B."/>
            <person name="Anantharaman K."/>
            <person name="Thomas B.C."/>
            <person name="Malmstrom R."/>
            <person name="Stieglmeier M."/>
            <person name="Klingl A."/>
            <person name="Woyke T."/>
            <person name="Ryan C.M."/>
            <person name="Banfield J.F."/>
        </authorList>
    </citation>
    <scope>NUCLEOTIDE SEQUENCE [LARGE SCALE GENOMIC DNA]</scope>
    <source>
        <strain evidence="12">CG23_combo_of_CG06-09_8_20_14_all_38_19</strain>
    </source>
</reference>
<dbReference type="EMBL" id="PCRP01000013">
    <property type="protein sequence ID" value="PIP23888.1"/>
    <property type="molecule type" value="Genomic_DNA"/>
</dbReference>
<evidence type="ECO:0000256" key="6">
    <source>
        <dbReference type="ARBA" id="ARBA00022692"/>
    </source>
</evidence>
<comment type="subcellular location">
    <subcellularLocation>
        <location evidence="1">Cell inner membrane</location>
        <topology evidence="1">Multi-pass membrane protein</topology>
    </subcellularLocation>
    <subcellularLocation>
        <location evidence="9">Cell membrane</location>
        <topology evidence="9">Multi-pass membrane protein</topology>
    </subcellularLocation>
</comment>
<dbReference type="Gene3D" id="1.20.81.30">
    <property type="entry name" value="Type II secretion system (T2SS), domain F"/>
    <property type="match status" value="2"/>
</dbReference>
<accession>A0A2G9YXA8</accession>
<proteinExistence type="inferred from homology"/>
<evidence type="ECO:0000256" key="10">
    <source>
        <dbReference type="SAM" id="Phobius"/>
    </source>
</evidence>
<evidence type="ECO:0000256" key="3">
    <source>
        <dbReference type="ARBA" id="ARBA00022448"/>
    </source>
</evidence>
<evidence type="ECO:0000313" key="12">
    <source>
        <dbReference type="EMBL" id="PIP23888.1"/>
    </source>
</evidence>
<keyword evidence="6 9" id="KW-0812">Transmembrane</keyword>
<comment type="caution">
    <text evidence="12">The sequence shown here is derived from an EMBL/GenBank/DDBJ whole genome shotgun (WGS) entry which is preliminary data.</text>
</comment>
<dbReference type="InterPro" id="IPR018076">
    <property type="entry name" value="T2SS_GspF_dom"/>
</dbReference>
<name>A0A2G9YXA8_9BACT</name>
<evidence type="ECO:0000256" key="5">
    <source>
        <dbReference type="ARBA" id="ARBA00022519"/>
    </source>
</evidence>
<dbReference type="InterPro" id="IPR003004">
    <property type="entry name" value="GspF/PilC"/>
</dbReference>
<feature type="domain" description="Type II secretion system protein GspF" evidence="11">
    <location>
        <begin position="12"/>
        <end position="135"/>
    </location>
</feature>
<dbReference type="GO" id="GO:0009306">
    <property type="term" value="P:protein secretion"/>
    <property type="evidence" value="ECO:0007669"/>
    <property type="project" value="InterPro"/>
</dbReference>
<evidence type="ECO:0000256" key="4">
    <source>
        <dbReference type="ARBA" id="ARBA00022475"/>
    </source>
</evidence>
<dbReference type="PANTHER" id="PTHR30012:SF0">
    <property type="entry name" value="TYPE II SECRETION SYSTEM PROTEIN F-RELATED"/>
    <property type="match status" value="1"/>
</dbReference>
<dbReference type="FunFam" id="1.20.81.30:FF:000001">
    <property type="entry name" value="Type II secretion system protein F"/>
    <property type="match status" value="2"/>
</dbReference>
<evidence type="ECO:0000256" key="8">
    <source>
        <dbReference type="ARBA" id="ARBA00023136"/>
    </source>
</evidence>
<dbReference type="PRINTS" id="PR00812">
    <property type="entry name" value="BCTERIALGSPF"/>
</dbReference>
<evidence type="ECO:0000313" key="13">
    <source>
        <dbReference type="Proteomes" id="UP000230273"/>
    </source>
</evidence>
<keyword evidence="3 9" id="KW-0813">Transport</keyword>
<keyword evidence="8 10" id="KW-0472">Membrane</keyword>
<feature type="transmembrane region" description="Helical" evidence="10">
    <location>
        <begin position="165"/>
        <end position="183"/>
    </location>
</feature>
<dbReference type="Pfam" id="PF00482">
    <property type="entry name" value="T2SSF"/>
    <property type="match status" value="2"/>
</dbReference>
<feature type="domain" description="Type II secretion system protein GspF" evidence="11">
    <location>
        <begin position="215"/>
        <end position="338"/>
    </location>
</feature>
<dbReference type="PANTHER" id="PTHR30012">
    <property type="entry name" value="GENERAL SECRETION PATHWAY PROTEIN"/>
    <property type="match status" value="1"/>
</dbReference>
<dbReference type="GO" id="GO:0005886">
    <property type="term" value="C:plasma membrane"/>
    <property type="evidence" value="ECO:0007669"/>
    <property type="project" value="UniProtKB-SubCell"/>
</dbReference>
<evidence type="ECO:0000256" key="1">
    <source>
        <dbReference type="ARBA" id="ARBA00004429"/>
    </source>
</evidence>
<evidence type="ECO:0000256" key="2">
    <source>
        <dbReference type="ARBA" id="ARBA00005745"/>
    </source>
</evidence>
<dbReference type="InterPro" id="IPR001992">
    <property type="entry name" value="T2SS_GspF/T4SS_PilC_CS"/>
</dbReference>
<evidence type="ECO:0000256" key="7">
    <source>
        <dbReference type="ARBA" id="ARBA00022989"/>
    </source>
</evidence>
<dbReference type="Proteomes" id="UP000230273">
    <property type="component" value="Unassembled WGS sequence"/>
</dbReference>
<evidence type="ECO:0000259" key="11">
    <source>
        <dbReference type="Pfam" id="PF00482"/>
    </source>
</evidence>
<keyword evidence="7 10" id="KW-1133">Transmembrane helix</keyword>
<dbReference type="InterPro" id="IPR042094">
    <property type="entry name" value="T2SS_GspF_sf"/>
</dbReference>
<evidence type="ECO:0000256" key="9">
    <source>
        <dbReference type="RuleBase" id="RU003923"/>
    </source>
</evidence>
<keyword evidence="4" id="KW-1003">Cell membrane</keyword>
<keyword evidence="5" id="KW-0997">Cell inner membrane</keyword>
<sequence length="349" mass="39833">MFSVSQKEKIFFTTHLHLMIKSGMPLSEALEVLRDEALSKNFRNILNNILERVSEGESLSKSLERHPKVFNKFFTSVVKTGEESGTLEENLEYLNSSLESENSLKKKMLSALIYPLFIIFVTLFIVLALTIFVLPKLFNLFQALDIQLPLSTKILLGSGDFLQKHWLQFFISAVVLFLIYKILNRIKIIRFYFNKISLSLPIFGKINKNRNLAVFARTLYTLLKSGMPLLESLDICIGVLPNEVYKRDLVIIRSIAERGEKVSQGLKKSSNNFPQIFYQMVAVGERTGALEESMRHLAQFYETEVDSSLKNLLIILEPVLLIFVGSIVAFVALSIITPIYQFTSGLKFR</sequence>
<gene>
    <name evidence="12" type="ORF">COX36_00870</name>
</gene>
<organism evidence="12 13">
    <name type="scientific">Candidatus Nealsonbacteria bacterium CG23_combo_of_CG06-09_8_20_14_all_38_19</name>
    <dbReference type="NCBI Taxonomy" id="1974721"/>
    <lineage>
        <taxon>Bacteria</taxon>
        <taxon>Candidatus Nealsoniibacteriota</taxon>
    </lineage>
</organism>
<protein>
    <recommendedName>
        <fullName evidence="11">Type II secretion system protein GspF domain-containing protein</fullName>
    </recommendedName>
</protein>
<dbReference type="PROSITE" id="PS00874">
    <property type="entry name" value="T2SP_F"/>
    <property type="match status" value="1"/>
</dbReference>